<evidence type="ECO:0000313" key="2">
    <source>
        <dbReference type="Proteomes" id="UP000291659"/>
    </source>
</evidence>
<organism evidence="1 2">
    <name type="scientific">Rhizobium ruizarguesonis</name>
    <dbReference type="NCBI Taxonomy" id="2081791"/>
    <lineage>
        <taxon>Bacteria</taxon>
        <taxon>Pseudomonadati</taxon>
        <taxon>Pseudomonadota</taxon>
        <taxon>Alphaproteobacteria</taxon>
        <taxon>Hyphomicrobiales</taxon>
        <taxon>Rhizobiaceae</taxon>
        <taxon>Rhizobium/Agrobacterium group</taxon>
        <taxon>Rhizobium</taxon>
    </lineage>
</organism>
<sequence length="246" mass="28384">MIDDDRVWMVRDIINNYVKSPSLQHLRDPHSILSVAQTIVKQLDRESGIWKKWVGERDALLKASLACWIPIEELQSYLNRLPGPQLTATDVSQRQRAYWEEPYTSYPNDDLKVGCLALFAEEKALGTELTAIIGRIAEHIEAEEERIRLERDARFKAMRESEKLVAEQRLLSGADCKWTQLKKAPESYCRTNGRTYRLTPTKDKRWNLYRVDNPSLEEKGTHIGTYGGRGDATKVVAKIAYEPEHR</sequence>
<evidence type="ECO:0000313" key="1">
    <source>
        <dbReference type="EMBL" id="TAX81292.1"/>
    </source>
</evidence>
<dbReference type="Proteomes" id="UP000291659">
    <property type="component" value="Unassembled WGS sequence"/>
</dbReference>
<proteinExistence type="predicted"/>
<name>A0ABY1X7W4_9HYPH</name>
<dbReference type="EMBL" id="SIOX01000001">
    <property type="protein sequence ID" value="TAX81292.1"/>
    <property type="molecule type" value="Genomic_DNA"/>
</dbReference>
<protein>
    <submittedName>
        <fullName evidence="1">Uncharacterized protein</fullName>
    </submittedName>
</protein>
<gene>
    <name evidence="1" type="ORF">ELH98_09555</name>
</gene>
<comment type="caution">
    <text evidence="1">The sequence shown here is derived from an EMBL/GenBank/DDBJ whole genome shotgun (WGS) entry which is preliminary data.</text>
</comment>
<keyword evidence="2" id="KW-1185">Reference proteome</keyword>
<accession>A0ABY1X7W4</accession>
<reference evidence="1 2" key="1">
    <citation type="submission" date="2019-02" db="EMBL/GenBank/DDBJ databases">
        <title>The genomic architecture of introgression among sibling species of bacteria.</title>
        <authorList>
            <person name="Cavassim M.I.A."/>
            <person name="Moeskjaer S."/>
            <person name="Moslemi C."/>
            <person name="Fields B."/>
            <person name="Bachmann A."/>
            <person name="Vilhjalmsson B."/>
            <person name="Schierup M.H."/>
            <person name="Young J.P.W."/>
            <person name="Andersen S.U."/>
        </authorList>
    </citation>
    <scope>NUCLEOTIDE SEQUENCE [LARGE SCALE GENOMIC DNA]</scope>
    <source>
        <strain evidence="1 2">SM141A</strain>
    </source>
</reference>
<dbReference type="RefSeq" id="WP_130762933.1">
    <property type="nucleotide sequence ID" value="NZ_SILL01000001.1"/>
</dbReference>